<evidence type="ECO:0000313" key="2">
    <source>
        <dbReference type="Proteomes" id="UP001313282"/>
    </source>
</evidence>
<comment type="caution">
    <text evidence="1">The sequence shown here is derived from an EMBL/GenBank/DDBJ whole genome shotgun (WGS) entry which is preliminary data.</text>
</comment>
<dbReference type="AlphaFoldDB" id="A0AAN8MKH2"/>
<reference evidence="1 2" key="1">
    <citation type="submission" date="2019-10" db="EMBL/GenBank/DDBJ databases">
        <authorList>
            <person name="Palmer J.M."/>
        </authorList>
    </citation>
    <scope>NUCLEOTIDE SEQUENCE [LARGE SCALE GENOMIC DNA]</scope>
    <source>
        <strain evidence="1 2">TWF718</strain>
    </source>
</reference>
<dbReference type="Proteomes" id="UP001313282">
    <property type="component" value="Unassembled WGS sequence"/>
</dbReference>
<keyword evidence="2" id="KW-1185">Reference proteome</keyword>
<protein>
    <submittedName>
        <fullName evidence="1">Uncharacterized protein</fullName>
    </submittedName>
</protein>
<organism evidence="1 2">
    <name type="scientific">Orbilia javanica</name>
    <dbReference type="NCBI Taxonomy" id="47235"/>
    <lineage>
        <taxon>Eukaryota</taxon>
        <taxon>Fungi</taxon>
        <taxon>Dikarya</taxon>
        <taxon>Ascomycota</taxon>
        <taxon>Pezizomycotina</taxon>
        <taxon>Orbiliomycetes</taxon>
        <taxon>Orbiliales</taxon>
        <taxon>Orbiliaceae</taxon>
        <taxon>Orbilia</taxon>
    </lineage>
</organism>
<name>A0AAN8MKH2_9PEZI</name>
<evidence type="ECO:0000313" key="1">
    <source>
        <dbReference type="EMBL" id="KAK6336814.1"/>
    </source>
</evidence>
<proteinExistence type="predicted"/>
<dbReference type="EMBL" id="JAVHNR010000007">
    <property type="protein sequence ID" value="KAK6336814.1"/>
    <property type="molecule type" value="Genomic_DNA"/>
</dbReference>
<sequence length="69" mass="7957">MDLEVAEGDCQWHQDIATLRRHINNATATLPRYENLPTTREATQANIVEWNRRLNAKLAEPINWSDGAR</sequence>
<accession>A0AAN8MKH2</accession>
<gene>
    <name evidence="1" type="ORF">TWF718_009602</name>
</gene>